<proteinExistence type="predicted"/>
<reference evidence="2 3" key="1">
    <citation type="submission" date="2024-02" db="EMBL/GenBank/DDBJ databases">
        <title>Herpetosiphon gulosus NBRC 112829.</title>
        <authorList>
            <person name="Ichikawa N."/>
            <person name="Katano-Makiyama Y."/>
            <person name="Hidaka K."/>
        </authorList>
    </citation>
    <scope>NUCLEOTIDE SEQUENCE [LARGE SCALE GENOMIC DNA]</scope>
    <source>
        <strain evidence="2 3">NBRC 112829</strain>
    </source>
</reference>
<sequence length="453" mass="50569">MISLKTLQEERAMYLKHFALLSKQIASAGGDMRANTKNIIQRDEIREKIDELDKQIQELINTQNKIVQSAEGHPSFCLAIDANPLLDGLALHLQLRGLRITRIRERSSFQAKTPFPVAAAIMYCESLDSGYAAQRPYHEYLEQSTNHLLYLIGGSYPADAMITTFGTRLGQTRMLDNALAPAQLAKIVLATVLGPILQSRDAATSLAIDIFSYERAEYAQPALLCIDTRKLGFEPADWAALMQAFYDLREVLNASAAKRLAVRPMNSRLSVAMAFGAVFSSSANFEVRVAYERRGQTSVDAQTLEWWRNHNNPNPESLPIIELPIISEVNQEAVVGLSITRDVKIAVQAYFGSQQPPQLLFFGYSVLEPGINAVPTGDEGRAASAIANQFGHLLRTHRDRMLRRTWDFFYALPVSLAVLVGQELNACTPIQCYEFMNDRNPAEYIPSCLIKQN</sequence>
<organism evidence="2 3">
    <name type="scientific">Herpetosiphon gulosus</name>
    <dbReference type="NCBI Taxonomy" id="1973496"/>
    <lineage>
        <taxon>Bacteria</taxon>
        <taxon>Bacillati</taxon>
        <taxon>Chloroflexota</taxon>
        <taxon>Chloroflexia</taxon>
        <taxon>Herpetosiphonales</taxon>
        <taxon>Herpetosiphonaceae</taxon>
        <taxon>Herpetosiphon</taxon>
    </lineage>
</organism>
<evidence type="ECO:0000259" key="1">
    <source>
        <dbReference type="Pfam" id="PF18145"/>
    </source>
</evidence>
<dbReference type="EMBL" id="BAABRU010000031">
    <property type="protein sequence ID" value="GAA5531063.1"/>
    <property type="molecule type" value="Genomic_DNA"/>
</dbReference>
<name>A0ABP9X6R3_9CHLR</name>
<protein>
    <recommendedName>
        <fullName evidence="1">SMODS-associated and fused to various effectors domain-containing protein</fullName>
    </recommendedName>
</protein>
<comment type="caution">
    <text evidence="2">The sequence shown here is derived from an EMBL/GenBank/DDBJ whole genome shotgun (WGS) entry which is preliminary data.</text>
</comment>
<feature type="domain" description="SMODS-associated and fused to various effectors" evidence="1">
    <location>
        <begin position="253"/>
        <end position="450"/>
    </location>
</feature>
<dbReference type="Proteomes" id="UP001428290">
    <property type="component" value="Unassembled WGS sequence"/>
</dbReference>
<dbReference type="NCBIfam" id="NF033611">
    <property type="entry name" value="SAVED"/>
    <property type="match status" value="1"/>
</dbReference>
<evidence type="ECO:0000313" key="3">
    <source>
        <dbReference type="Proteomes" id="UP001428290"/>
    </source>
</evidence>
<dbReference type="InterPro" id="IPR040836">
    <property type="entry name" value="SAVED"/>
</dbReference>
<evidence type="ECO:0000313" key="2">
    <source>
        <dbReference type="EMBL" id="GAA5531063.1"/>
    </source>
</evidence>
<accession>A0ABP9X6R3</accession>
<dbReference type="Pfam" id="PF18145">
    <property type="entry name" value="SAVED"/>
    <property type="match status" value="1"/>
</dbReference>
<keyword evidence="3" id="KW-1185">Reference proteome</keyword>
<dbReference type="RefSeq" id="WP_345724647.1">
    <property type="nucleotide sequence ID" value="NZ_BAABRU010000031.1"/>
</dbReference>
<gene>
    <name evidence="2" type="ORF">Hgul01_04887</name>
</gene>